<proteinExistence type="predicted"/>
<feature type="region of interest" description="Disordered" evidence="1">
    <location>
        <begin position="40"/>
        <end position="72"/>
    </location>
</feature>
<dbReference type="EMBL" id="QZKI01000065">
    <property type="protein sequence ID" value="RJP70736.1"/>
    <property type="molecule type" value="Genomic_DNA"/>
</dbReference>
<name>A0A419EZF3_9BACT</name>
<gene>
    <name evidence="2" type="ORF">C4532_08615</name>
</gene>
<organism evidence="2 3">
    <name type="scientific">Candidatus Abyssobacteria bacterium SURF_17</name>
    <dbReference type="NCBI Taxonomy" id="2093361"/>
    <lineage>
        <taxon>Bacteria</taxon>
        <taxon>Pseudomonadati</taxon>
        <taxon>Candidatus Hydrogenedentota</taxon>
        <taxon>Candidatus Abyssobacteria</taxon>
    </lineage>
</organism>
<dbReference type="AlphaFoldDB" id="A0A419EZF3"/>
<comment type="caution">
    <text evidence="2">The sequence shown here is derived from an EMBL/GenBank/DDBJ whole genome shotgun (WGS) entry which is preliminary data.</text>
</comment>
<evidence type="ECO:0000256" key="1">
    <source>
        <dbReference type="SAM" id="MobiDB-lite"/>
    </source>
</evidence>
<evidence type="ECO:0000313" key="2">
    <source>
        <dbReference type="EMBL" id="RJP70736.1"/>
    </source>
</evidence>
<accession>A0A419EZF3</accession>
<evidence type="ECO:0000313" key="3">
    <source>
        <dbReference type="Proteomes" id="UP000285961"/>
    </source>
</evidence>
<sequence length="99" mass="11140">MQGDGTFGEKIQSLARIIMEYINSQGGVMEETDLEQIIRDSDRSLDAEAHQSRSDSSCHIAPSIKNPASTPISAEEARDFLRIDLNLLSKREYFDKFFG</sequence>
<dbReference type="Proteomes" id="UP000285961">
    <property type="component" value="Unassembled WGS sequence"/>
</dbReference>
<reference evidence="2 3" key="1">
    <citation type="journal article" date="2017" name="ISME J.">
        <title>Energy and carbon metabolisms in a deep terrestrial subsurface fluid microbial community.</title>
        <authorList>
            <person name="Momper L."/>
            <person name="Jungbluth S.P."/>
            <person name="Lee M.D."/>
            <person name="Amend J.P."/>
        </authorList>
    </citation>
    <scope>NUCLEOTIDE SEQUENCE [LARGE SCALE GENOMIC DNA]</scope>
    <source>
        <strain evidence="2">SURF_17</strain>
    </source>
</reference>
<feature type="compositionally biased region" description="Basic and acidic residues" evidence="1">
    <location>
        <begin position="40"/>
        <end position="53"/>
    </location>
</feature>
<protein>
    <submittedName>
        <fullName evidence="2">Uncharacterized protein</fullName>
    </submittedName>
</protein>